<evidence type="ECO:0000313" key="4">
    <source>
        <dbReference type="EMBL" id="CAB1412437.1"/>
    </source>
</evidence>
<dbReference type="SUPFAM" id="SSF57756">
    <property type="entry name" value="Retrovirus zinc finger-like domains"/>
    <property type="match status" value="1"/>
</dbReference>
<keyword evidence="5" id="KW-1185">Reference proteome</keyword>
<feature type="compositionally biased region" description="Pro residues" evidence="2">
    <location>
        <begin position="174"/>
        <end position="187"/>
    </location>
</feature>
<comment type="caution">
    <text evidence="4">The sequence shown here is derived from an EMBL/GenBank/DDBJ whole genome shotgun (WGS) entry which is preliminary data.</text>
</comment>
<evidence type="ECO:0000256" key="1">
    <source>
        <dbReference type="PROSITE-ProRule" id="PRU00047"/>
    </source>
</evidence>
<feature type="region of interest" description="Disordered" evidence="2">
    <location>
        <begin position="66"/>
        <end position="132"/>
    </location>
</feature>
<accession>A0A9N7TGA9</accession>
<protein>
    <recommendedName>
        <fullName evidence="3">CCHC-type domain-containing protein</fullName>
    </recommendedName>
</protein>
<proteinExistence type="predicted"/>
<keyword evidence="1" id="KW-0479">Metal-binding</keyword>
<feature type="compositionally biased region" description="Low complexity" evidence="2">
    <location>
        <begin position="80"/>
        <end position="112"/>
    </location>
</feature>
<feature type="compositionally biased region" description="Gly residues" evidence="2">
    <location>
        <begin position="113"/>
        <end position="127"/>
    </location>
</feature>
<dbReference type="InterPro" id="IPR001878">
    <property type="entry name" value="Znf_CCHC"/>
</dbReference>
<sequence>MKVLQRRLMVAQVSEHEGTKAERKAAAAAKVVKPPTAAEVADLVVKQMTAIQPLPTPQPLMQVPPLHYGSPQQPLPTPQPLMQTPPLYYGPQQQQQYGQYQQPQGPYQHQPQGGKGGWGPGGRGGWAPRGRGRGTGNTSFLCYNCGQPGHFAKYCRQGPQQMGPPQGQGYDQPRGPPYQPPYQPPPQRQANMPYPVPYDVNPATQAPLREWRNQ</sequence>
<dbReference type="EMBL" id="CADEAL010000002">
    <property type="protein sequence ID" value="CAB1412437.1"/>
    <property type="molecule type" value="Genomic_DNA"/>
</dbReference>
<reference evidence="4" key="1">
    <citation type="submission" date="2020-03" db="EMBL/GenBank/DDBJ databases">
        <authorList>
            <person name="Weist P."/>
        </authorList>
    </citation>
    <scope>NUCLEOTIDE SEQUENCE</scope>
</reference>
<evidence type="ECO:0000313" key="5">
    <source>
        <dbReference type="Proteomes" id="UP001153269"/>
    </source>
</evidence>
<dbReference type="GO" id="GO:0008270">
    <property type="term" value="F:zinc ion binding"/>
    <property type="evidence" value="ECO:0007669"/>
    <property type="project" value="UniProtKB-KW"/>
</dbReference>
<name>A0A9N7TGA9_PLEPL</name>
<dbReference type="AlphaFoldDB" id="A0A9N7TGA9"/>
<dbReference type="PROSITE" id="PS50158">
    <property type="entry name" value="ZF_CCHC"/>
    <property type="match status" value="1"/>
</dbReference>
<dbReference type="Proteomes" id="UP001153269">
    <property type="component" value="Unassembled WGS sequence"/>
</dbReference>
<keyword evidence="1" id="KW-0862">Zinc</keyword>
<dbReference type="Pfam" id="PF00098">
    <property type="entry name" value="zf-CCHC"/>
    <property type="match status" value="1"/>
</dbReference>
<evidence type="ECO:0000256" key="2">
    <source>
        <dbReference type="SAM" id="MobiDB-lite"/>
    </source>
</evidence>
<dbReference type="SMART" id="SM00343">
    <property type="entry name" value="ZnF_C2HC"/>
    <property type="match status" value="1"/>
</dbReference>
<evidence type="ECO:0000259" key="3">
    <source>
        <dbReference type="PROSITE" id="PS50158"/>
    </source>
</evidence>
<feature type="compositionally biased region" description="Low complexity" evidence="2">
    <location>
        <begin position="156"/>
        <end position="173"/>
    </location>
</feature>
<gene>
    <name evidence="4" type="ORF">PLEPLA_LOCUS129</name>
</gene>
<dbReference type="InterPro" id="IPR036875">
    <property type="entry name" value="Znf_CCHC_sf"/>
</dbReference>
<dbReference type="GO" id="GO:0003676">
    <property type="term" value="F:nucleic acid binding"/>
    <property type="evidence" value="ECO:0007669"/>
    <property type="project" value="InterPro"/>
</dbReference>
<keyword evidence="1" id="KW-0863">Zinc-finger</keyword>
<dbReference type="Gene3D" id="4.10.60.10">
    <property type="entry name" value="Zinc finger, CCHC-type"/>
    <property type="match status" value="1"/>
</dbReference>
<organism evidence="4 5">
    <name type="scientific">Pleuronectes platessa</name>
    <name type="common">European plaice</name>
    <dbReference type="NCBI Taxonomy" id="8262"/>
    <lineage>
        <taxon>Eukaryota</taxon>
        <taxon>Metazoa</taxon>
        <taxon>Chordata</taxon>
        <taxon>Craniata</taxon>
        <taxon>Vertebrata</taxon>
        <taxon>Euteleostomi</taxon>
        <taxon>Actinopterygii</taxon>
        <taxon>Neopterygii</taxon>
        <taxon>Teleostei</taxon>
        <taxon>Neoteleostei</taxon>
        <taxon>Acanthomorphata</taxon>
        <taxon>Carangaria</taxon>
        <taxon>Pleuronectiformes</taxon>
        <taxon>Pleuronectoidei</taxon>
        <taxon>Pleuronectidae</taxon>
        <taxon>Pleuronectes</taxon>
    </lineage>
</organism>
<feature type="domain" description="CCHC-type" evidence="3">
    <location>
        <begin position="142"/>
        <end position="157"/>
    </location>
</feature>
<feature type="region of interest" description="Disordered" evidence="2">
    <location>
        <begin position="156"/>
        <end position="214"/>
    </location>
</feature>